<gene>
    <name evidence="7" type="ORF">ASN18_3223</name>
</gene>
<evidence type="ECO:0000256" key="5">
    <source>
        <dbReference type="ARBA" id="ARBA00023136"/>
    </source>
</evidence>
<keyword evidence="5 6" id="KW-0472">Membrane</keyword>
<dbReference type="InterPro" id="IPR045584">
    <property type="entry name" value="Pilin-like"/>
</dbReference>
<evidence type="ECO:0000313" key="8">
    <source>
        <dbReference type="Proteomes" id="UP000060487"/>
    </source>
</evidence>
<sequence>MQLINYNIGGNMRKSLKLLRGQEGFTLIEIIAVLVVLGVLAAIALPKYQNLDQDAKARACQGAISAGATNLSLAYSKFLILNSVTPSSFSANAWQHSSDSNRAVNVPTVVGDFNVSYSGSTDALVVSVVNWPQAWGSINCQDTGGGNYTNKTYNFNAT</sequence>
<dbReference type="Proteomes" id="UP000060487">
    <property type="component" value="Unassembled WGS sequence"/>
</dbReference>
<evidence type="ECO:0000256" key="6">
    <source>
        <dbReference type="SAM" id="Phobius"/>
    </source>
</evidence>
<dbReference type="EMBL" id="LNQR01000129">
    <property type="protein sequence ID" value="KWT75623.1"/>
    <property type="molecule type" value="Genomic_DNA"/>
</dbReference>
<keyword evidence="8" id="KW-1185">Reference proteome</keyword>
<evidence type="ECO:0000256" key="2">
    <source>
        <dbReference type="ARBA" id="ARBA00022481"/>
    </source>
</evidence>
<name>A0ABR5SB18_9BACT</name>
<accession>A0ABR5SB18</accession>
<feature type="transmembrane region" description="Helical" evidence="6">
    <location>
        <begin position="24"/>
        <end position="45"/>
    </location>
</feature>
<evidence type="ECO:0000256" key="4">
    <source>
        <dbReference type="ARBA" id="ARBA00022989"/>
    </source>
</evidence>
<reference evidence="7 8" key="1">
    <citation type="submission" date="2015-11" db="EMBL/GenBank/DDBJ databases">
        <authorList>
            <person name="Lin W."/>
        </authorList>
    </citation>
    <scope>NUCLEOTIDE SEQUENCE [LARGE SCALE GENOMIC DNA]</scope>
    <source>
        <strain evidence="7 8">HCH-1</strain>
    </source>
</reference>
<comment type="caution">
    <text evidence="7">The sequence shown here is derived from an EMBL/GenBank/DDBJ whole genome shotgun (WGS) entry which is preliminary data.</text>
</comment>
<proteinExistence type="predicted"/>
<keyword evidence="2" id="KW-0488">Methylation</keyword>
<dbReference type="PANTHER" id="PTHR30093:SF44">
    <property type="entry name" value="TYPE II SECRETION SYSTEM CORE PROTEIN G"/>
    <property type="match status" value="1"/>
</dbReference>
<protein>
    <submittedName>
        <fullName evidence="7">Prepilin cleavage protein</fullName>
    </submittedName>
</protein>
<dbReference type="Pfam" id="PF07963">
    <property type="entry name" value="N_methyl"/>
    <property type="match status" value="1"/>
</dbReference>
<dbReference type="NCBIfam" id="TIGR02532">
    <property type="entry name" value="IV_pilin_GFxxxE"/>
    <property type="match status" value="1"/>
</dbReference>
<comment type="subcellular location">
    <subcellularLocation>
        <location evidence="1">Membrane</location>
        <topology evidence="1">Single-pass membrane protein</topology>
    </subcellularLocation>
</comment>
<dbReference type="PANTHER" id="PTHR30093">
    <property type="entry name" value="GENERAL SECRETION PATHWAY PROTEIN G"/>
    <property type="match status" value="1"/>
</dbReference>
<evidence type="ECO:0000256" key="3">
    <source>
        <dbReference type="ARBA" id="ARBA00022692"/>
    </source>
</evidence>
<dbReference type="InterPro" id="IPR012902">
    <property type="entry name" value="N_methyl_site"/>
</dbReference>
<evidence type="ECO:0000256" key="1">
    <source>
        <dbReference type="ARBA" id="ARBA00004167"/>
    </source>
</evidence>
<dbReference type="PROSITE" id="PS00409">
    <property type="entry name" value="PROKAR_NTER_METHYL"/>
    <property type="match status" value="1"/>
</dbReference>
<dbReference type="SUPFAM" id="SSF54523">
    <property type="entry name" value="Pili subunits"/>
    <property type="match status" value="1"/>
</dbReference>
<organism evidence="7 8">
    <name type="scientific">Candidatus Magnetominusculus xianensis</name>
    <dbReference type="NCBI Taxonomy" id="1748249"/>
    <lineage>
        <taxon>Bacteria</taxon>
        <taxon>Pseudomonadati</taxon>
        <taxon>Nitrospirota</taxon>
        <taxon>Nitrospiria</taxon>
        <taxon>Nitrospirales</taxon>
        <taxon>Nitrospiraceae</taxon>
        <taxon>Candidatus Magnetominusculus</taxon>
    </lineage>
</organism>
<evidence type="ECO:0000313" key="7">
    <source>
        <dbReference type="EMBL" id="KWT75623.1"/>
    </source>
</evidence>
<dbReference type="Gene3D" id="3.30.700.10">
    <property type="entry name" value="Glycoprotein, Type 4 Pilin"/>
    <property type="match status" value="1"/>
</dbReference>
<keyword evidence="4 6" id="KW-1133">Transmembrane helix</keyword>
<keyword evidence="3 6" id="KW-0812">Transmembrane</keyword>